<dbReference type="Gene3D" id="3.40.50.410">
    <property type="entry name" value="von Willebrand factor, type A domain"/>
    <property type="match status" value="1"/>
</dbReference>
<evidence type="ECO:0000256" key="2">
    <source>
        <dbReference type="ARBA" id="ARBA00007449"/>
    </source>
</evidence>
<keyword evidence="11" id="KW-1185">Reference proteome</keyword>
<evidence type="ECO:0000256" key="4">
    <source>
        <dbReference type="ARBA" id="ARBA00023037"/>
    </source>
</evidence>
<dbReference type="GO" id="GO:0016477">
    <property type="term" value="P:cell migration"/>
    <property type="evidence" value="ECO:0007669"/>
    <property type="project" value="TreeGrafter"/>
</dbReference>
<feature type="domain" description="VWFA" evidence="9">
    <location>
        <begin position="75"/>
        <end position="309"/>
    </location>
</feature>
<dbReference type="Pfam" id="PF00362">
    <property type="entry name" value="Integrin_beta"/>
    <property type="match status" value="1"/>
</dbReference>
<dbReference type="PROSITE" id="PS50234">
    <property type="entry name" value="VWFA"/>
    <property type="match status" value="1"/>
</dbReference>
<evidence type="ECO:0000256" key="5">
    <source>
        <dbReference type="ARBA" id="ARBA00023136"/>
    </source>
</evidence>
<evidence type="ECO:0000256" key="7">
    <source>
        <dbReference type="ARBA" id="ARBA00023180"/>
    </source>
</evidence>
<protein>
    <submittedName>
        <fullName evidence="10">PEP-CTERM sorting domain-containing protein</fullName>
    </submittedName>
</protein>
<dbReference type="GO" id="GO:0008305">
    <property type="term" value="C:integrin complex"/>
    <property type="evidence" value="ECO:0007669"/>
    <property type="project" value="TreeGrafter"/>
</dbReference>
<dbReference type="PRINTS" id="PR01186">
    <property type="entry name" value="INTEGRINB"/>
</dbReference>
<dbReference type="Proteomes" id="UP001223520">
    <property type="component" value="Chromosome"/>
</dbReference>
<feature type="signal peptide" evidence="8">
    <location>
        <begin position="1"/>
        <end position="28"/>
    </location>
</feature>
<dbReference type="InterPro" id="IPR036465">
    <property type="entry name" value="vWFA_dom_sf"/>
</dbReference>
<dbReference type="GO" id="GO:0005178">
    <property type="term" value="F:integrin binding"/>
    <property type="evidence" value="ECO:0007669"/>
    <property type="project" value="TreeGrafter"/>
</dbReference>
<dbReference type="InterPro" id="IPR002035">
    <property type="entry name" value="VWF_A"/>
</dbReference>
<keyword evidence="5" id="KW-0472">Membrane</keyword>
<evidence type="ECO:0000256" key="6">
    <source>
        <dbReference type="ARBA" id="ARBA00023157"/>
    </source>
</evidence>
<reference evidence="10 11" key="1">
    <citation type="journal article" date="2023" name="Limnol Oceanogr Lett">
        <title>Environmental adaptations by the intertidal Antarctic cyanobacterium Halotia branconii CENA392 as revealed using long-read genome sequencing.</title>
        <authorList>
            <person name="Dextro R.B."/>
            <person name="Delbaje E."/>
            <person name="Freitas P.N.N."/>
            <person name="Geraldes V."/>
            <person name="Pinto E."/>
            <person name="Long P.F."/>
            <person name="Fiore M.F."/>
        </authorList>
    </citation>
    <scope>NUCLEOTIDE SEQUENCE [LARGE SCALE GENOMIC DNA]</scope>
    <source>
        <strain evidence="10 11">CENA392</strain>
    </source>
</reference>
<comment type="similarity">
    <text evidence="2">Belongs to the integrin beta chain family.</text>
</comment>
<evidence type="ECO:0000256" key="3">
    <source>
        <dbReference type="ARBA" id="ARBA00022692"/>
    </source>
</evidence>
<dbReference type="RefSeq" id="WP_281483663.1">
    <property type="nucleotide sequence ID" value="NZ_CP124543.1"/>
</dbReference>
<evidence type="ECO:0000256" key="8">
    <source>
        <dbReference type="SAM" id="SignalP"/>
    </source>
</evidence>
<keyword evidence="8" id="KW-0732">Signal</keyword>
<evidence type="ECO:0000313" key="10">
    <source>
        <dbReference type="EMBL" id="WGV26411.1"/>
    </source>
</evidence>
<evidence type="ECO:0000259" key="9">
    <source>
        <dbReference type="PROSITE" id="PS50234"/>
    </source>
</evidence>
<accession>A0AAJ6PA49</accession>
<feature type="chain" id="PRO_5042471923" evidence="8">
    <location>
        <begin position="29"/>
        <end position="395"/>
    </location>
</feature>
<dbReference type="NCBIfam" id="TIGR02595">
    <property type="entry name" value="PEP_CTERM"/>
    <property type="match status" value="1"/>
</dbReference>
<dbReference type="KEGG" id="hbq:QI031_02550"/>
<evidence type="ECO:0000313" key="11">
    <source>
        <dbReference type="Proteomes" id="UP001223520"/>
    </source>
</evidence>
<proteinExistence type="inferred from homology"/>
<keyword evidence="6" id="KW-1015">Disulfide bond</keyword>
<dbReference type="GO" id="GO:0009986">
    <property type="term" value="C:cell surface"/>
    <property type="evidence" value="ECO:0007669"/>
    <property type="project" value="TreeGrafter"/>
</dbReference>
<sequence>MKKISKLAVGAVCTVGITGVLVPSEVHAVSSITNITPAPVGSAISPTKYDVFLDANNPLSITVNVTVPKSPNKLDLFLLQDLTGSFSDDLPVVKALVPSLISSVTGTVADTQFGLGSFADKPISPFGSFSDYVYKTDLGLTANTTAFQASVNGLTLKGGSDFPESQLEALLQTAVRAKTEIGFRDDAFKVAVITTDATFHQAGDFSSRPANNGDAVLDGSPAGTGEDYPSIAQVKAALQAANIIPIFAVTSNVLSTYQSLVSDLGFGSVVTLSSNSSNLVSAITAGLTDAFANITLTAVSDDYGYVQSITPTSFSGVPQGATRTFTVNLLADGIDDADDVLKLVAPGFGETLVNVDVKDTKDTKSVPEPSALLGLLVLGTGGTILKRKQKQKAVA</sequence>
<keyword evidence="3" id="KW-0812">Transmembrane</keyword>
<keyword evidence="7" id="KW-0325">Glycoprotein</keyword>
<dbReference type="GO" id="GO:0007160">
    <property type="term" value="P:cell-matrix adhesion"/>
    <property type="evidence" value="ECO:0007669"/>
    <property type="project" value="TreeGrafter"/>
</dbReference>
<name>A0AAJ6PA49_9CYAN</name>
<dbReference type="AlphaFoldDB" id="A0AAJ6PA49"/>
<dbReference type="EMBL" id="CP124543">
    <property type="protein sequence ID" value="WGV26411.1"/>
    <property type="molecule type" value="Genomic_DNA"/>
</dbReference>
<dbReference type="InterPro" id="IPR002369">
    <property type="entry name" value="Integrin_bsu_VWA"/>
</dbReference>
<dbReference type="SMART" id="SM00187">
    <property type="entry name" value="INB"/>
    <property type="match status" value="1"/>
</dbReference>
<dbReference type="GO" id="GO:0098609">
    <property type="term" value="P:cell-cell adhesion"/>
    <property type="evidence" value="ECO:0007669"/>
    <property type="project" value="TreeGrafter"/>
</dbReference>
<organism evidence="10 11">
    <name type="scientific">Halotia branconii CENA392</name>
    <dbReference type="NCBI Taxonomy" id="1539056"/>
    <lineage>
        <taxon>Bacteria</taxon>
        <taxon>Bacillati</taxon>
        <taxon>Cyanobacteriota</taxon>
        <taxon>Cyanophyceae</taxon>
        <taxon>Nostocales</taxon>
        <taxon>Nodulariaceae</taxon>
        <taxon>Halotia</taxon>
    </lineage>
</organism>
<dbReference type="GO" id="GO:0005925">
    <property type="term" value="C:focal adhesion"/>
    <property type="evidence" value="ECO:0007669"/>
    <property type="project" value="TreeGrafter"/>
</dbReference>
<keyword evidence="4" id="KW-0401">Integrin</keyword>
<dbReference type="InterPro" id="IPR015812">
    <property type="entry name" value="Integrin_bsu"/>
</dbReference>
<dbReference type="GO" id="GO:0007229">
    <property type="term" value="P:integrin-mediated signaling pathway"/>
    <property type="evidence" value="ECO:0007669"/>
    <property type="project" value="UniProtKB-KW"/>
</dbReference>
<dbReference type="InterPro" id="IPR013424">
    <property type="entry name" value="Ice-binding_C"/>
</dbReference>
<gene>
    <name evidence="10" type="ORF">QI031_02550</name>
</gene>
<comment type="subcellular location">
    <subcellularLocation>
        <location evidence="1">Membrane</location>
        <topology evidence="1">Single-pass type I membrane protein</topology>
    </subcellularLocation>
</comment>
<dbReference type="SUPFAM" id="SSF53300">
    <property type="entry name" value="vWA-like"/>
    <property type="match status" value="1"/>
</dbReference>
<evidence type="ECO:0000256" key="1">
    <source>
        <dbReference type="ARBA" id="ARBA00004479"/>
    </source>
</evidence>
<dbReference type="PANTHER" id="PTHR10082">
    <property type="entry name" value="INTEGRIN BETA SUBUNIT"/>
    <property type="match status" value="1"/>
</dbReference>
<dbReference type="GO" id="GO:0033627">
    <property type="term" value="P:cell adhesion mediated by integrin"/>
    <property type="evidence" value="ECO:0007669"/>
    <property type="project" value="TreeGrafter"/>
</dbReference>
<dbReference type="PANTHER" id="PTHR10082:SF3">
    <property type="entry name" value="INTEGRIN BETA-LIKE PROTEIN 1"/>
    <property type="match status" value="1"/>
</dbReference>